<gene>
    <name evidence="4" type="ORF">SDC9_72660</name>
</gene>
<keyword evidence="3" id="KW-0804">Transcription</keyword>
<keyword evidence="1" id="KW-0805">Transcription regulation</keyword>
<evidence type="ECO:0000256" key="3">
    <source>
        <dbReference type="ARBA" id="ARBA00023163"/>
    </source>
</evidence>
<dbReference type="InterPro" id="IPR008920">
    <property type="entry name" value="TF_FadR/GntR_C"/>
</dbReference>
<evidence type="ECO:0000256" key="1">
    <source>
        <dbReference type="ARBA" id="ARBA00023015"/>
    </source>
</evidence>
<dbReference type="AlphaFoldDB" id="A0A644YCZ5"/>
<organism evidence="4">
    <name type="scientific">bioreactor metagenome</name>
    <dbReference type="NCBI Taxonomy" id="1076179"/>
    <lineage>
        <taxon>unclassified sequences</taxon>
        <taxon>metagenomes</taxon>
        <taxon>ecological metagenomes</taxon>
    </lineage>
</organism>
<evidence type="ECO:0000256" key="2">
    <source>
        <dbReference type="ARBA" id="ARBA00023125"/>
    </source>
</evidence>
<comment type="caution">
    <text evidence="4">The sequence shown here is derived from an EMBL/GenBank/DDBJ whole genome shotgun (WGS) entry which is preliminary data.</text>
</comment>
<dbReference type="Gene3D" id="1.20.120.530">
    <property type="entry name" value="GntR ligand-binding domain-like"/>
    <property type="match status" value="1"/>
</dbReference>
<dbReference type="EMBL" id="VSSQ01004663">
    <property type="protein sequence ID" value="MPM26159.1"/>
    <property type="molecule type" value="Genomic_DNA"/>
</dbReference>
<dbReference type="GO" id="GO:0003677">
    <property type="term" value="F:DNA binding"/>
    <property type="evidence" value="ECO:0007669"/>
    <property type="project" value="UniProtKB-KW"/>
</dbReference>
<accession>A0A644YCZ5</accession>
<evidence type="ECO:0000313" key="4">
    <source>
        <dbReference type="EMBL" id="MPM26159.1"/>
    </source>
</evidence>
<name>A0A644YCZ5_9ZZZZ</name>
<proteinExistence type="predicted"/>
<protein>
    <recommendedName>
        <fullName evidence="5">GntR C-terminal domain-containing protein</fullName>
    </recommendedName>
</protein>
<sequence length="61" mass="6586">MPIVYTQHRPGTLQKVRMHDYQAIGEAVLAGNAQAADKAGMTHVQNVRAAILRGQESNVTA</sequence>
<reference evidence="4" key="1">
    <citation type="submission" date="2019-08" db="EMBL/GenBank/DDBJ databases">
        <authorList>
            <person name="Kucharzyk K."/>
            <person name="Murdoch R.W."/>
            <person name="Higgins S."/>
            <person name="Loffler F."/>
        </authorList>
    </citation>
    <scope>NUCLEOTIDE SEQUENCE</scope>
</reference>
<evidence type="ECO:0008006" key="5">
    <source>
        <dbReference type="Google" id="ProtNLM"/>
    </source>
</evidence>
<keyword evidence="2" id="KW-0238">DNA-binding</keyword>